<keyword evidence="1" id="KW-0732">Signal</keyword>
<feature type="chain" id="PRO_5017486291" evidence="1">
    <location>
        <begin position="19"/>
        <end position="142"/>
    </location>
</feature>
<evidence type="ECO:0000313" key="2">
    <source>
        <dbReference type="EMBL" id="RJP18838.1"/>
    </source>
</evidence>
<accession>A0A3A4NC08</accession>
<organism evidence="2 3">
    <name type="scientific">Abyssobacteria bacterium (strain SURF_5)</name>
    <dbReference type="NCBI Taxonomy" id="2093360"/>
    <lineage>
        <taxon>Bacteria</taxon>
        <taxon>Pseudomonadati</taxon>
        <taxon>Candidatus Hydrogenedentota</taxon>
        <taxon>Candidatus Abyssobacteria</taxon>
    </lineage>
</organism>
<evidence type="ECO:0000256" key="1">
    <source>
        <dbReference type="SAM" id="SignalP"/>
    </source>
</evidence>
<name>A0A3A4NC08_ABYX5</name>
<evidence type="ECO:0000313" key="3">
    <source>
        <dbReference type="Proteomes" id="UP000265882"/>
    </source>
</evidence>
<dbReference type="InterPro" id="IPR011989">
    <property type="entry name" value="ARM-like"/>
</dbReference>
<gene>
    <name evidence="2" type="ORF">C4520_13745</name>
</gene>
<comment type="caution">
    <text evidence="2">The sequence shown here is derived from an EMBL/GenBank/DDBJ whole genome shotgun (WGS) entry which is preliminary data.</text>
</comment>
<dbReference type="AlphaFoldDB" id="A0A3A4NC08"/>
<protein>
    <submittedName>
        <fullName evidence="2">HEAT repeat domain-containing protein</fullName>
    </submittedName>
</protein>
<sequence>MNAFFAMCLLLLLPAGLAAETANTKPDDDKLLQSIRVVVDAPQAKVNWIELTEAIDGLGAGKKDEAAPLLILILRRESPLISSEDAPLPGVMPPLEMVQSAAIEALVKLQAGEAAPAIEDLARATKFQLLRERALEALSELR</sequence>
<dbReference type="Gene3D" id="1.25.10.10">
    <property type="entry name" value="Leucine-rich Repeat Variant"/>
    <property type="match status" value="1"/>
</dbReference>
<dbReference type="EMBL" id="QZKU01000096">
    <property type="protein sequence ID" value="RJP18838.1"/>
    <property type="molecule type" value="Genomic_DNA"/>
</dbReference>
<feature type="signal peptide" evidence="1">
    <location>
        <begin position="1"/>
        <end position="18"/>
    </location>
</feature>
<dbReference type="Proteomes" id="UP000265882">
    <property type="component" value="Unassembled WGS sequence"/>
</dbReference>
<reference evidence="2 3" key="1">
    <citation type="journal article" date="2017" name="ISME J.">
        <title>Energy and carbon metabolisms in a deep terrestrial subsurface fluid microbial community.</title>
        <authorList>
            <person name="Momper L."/>
            <person name="Jungbluth S.P."/>
            <person name="Lee M.D."/>
            <person name="Amend J.P."/>
        </authorList>
    </citation>
    <scope>NUCLEOTIDE SEQUENCE [LARGE SCALE GENOMIC DNA]</scope>
    <source>
        <strain evidence="2">SURF_5</strain>
    </source>
</reference>
<proteinExistence type="predicted"/>